<evidence type="ECO:0008006" key="4">
    <source>
        <dbReference type="Google" id="ProtNLM"/>
    </source>
</evidence>
<dbReference type="SUPFAM" id="SSF55961">
    <property type="entry name" value="Bet v1-like"/>
    <property type="match status" value="1"/>
</dbReference>
<evidence type="ECO:0000256" key="1">
    <source>
        <dbReference type="SAM" id="SignalP"/>
    </source>
</evidence>
<protein>
    <recommendedName>
        <fullName evidence="4">Activator of Hsp90 ATPase-like protein</fullName>
    </recommendedName>
</protein>
<accession>A0ABR7WXG8</accession>
<name>A0ABR7WXG8_9SPHI</name>
<evidence type="ECO:0000313" key="2">
    <source>
        <dbReference type="EMBL" id="MBD1366989.1"/>
    </source>
</evidence>
<sequence>MRKLILILLCLFTANALFAQAVKNTSYKTSSGERVLQLEVVLDTDMASAWKLLSTDEGLVKWVAPVAHIELKKNGVIVTNYDKTKPLTDSSSIRLPILAYTKGKMITLKVELNNNFTKSVRNSDDNLKEVITLVKIDAGHTKLISAMSGFGAGADWDKTYEFFVRGNTYTYEELLKHYK</sequence>
<dbReference type="Proteomes" id="UP000606600">
    <property type="component" value="Unassembled WGS sequence"/>
</dbReference>
<dbReference type="InterPro" id="IPR023393">
    <property type="entry name" value="START-like_dom_sf"/>
</dbReference>
<gene>
    <name evidence="2" type="ORF">IDJ77_24475</name>
</gene>
<feature type="signal peptide" evidence="1">
    <location>
        <begin position="1"/>
        <end position="19"/>
    </location>
</feature>
<dbReference type="RefSeq" id="WP_191191617.1">
    <property type="nucleotide sequence ID" value="NZ_JACWMY010000015.1"/>
</dbReference>
<dbReference type="Gene3D" id="3.30.530.20">
    <property type="match status" value="1"/>
</dbReference>
<proteinExistence type="predicted"/>
<keyword evidence="3" id="KW-1185">Reference proteome</keyword>
<organism evidence="2 3">
    <name type="scientific">Mucilaginibacter pankratovii</name>
    <dbReference type="NCBI Taxonomy" id="2772110"/>
    <lineage>
        <taxon>Bacteria</taxon>
        <taxon>Pseudomonadati</taxon>
        <taxon>Bacteroidota</taxon>
        <taxon>Sphingobacteriia</taxon>
        <taxon>Sphingobacteriales</taxon>
        <taxon>Sphingobacteriaceae</taxon>
        <taxon>Mucilaginibacter</taxon>
    </lineage>
</organism>
<comment type="caution">
    <text evidence="2">The sequence shown here is derived from an EMBL/GenBank/DDBJ whole genome shotgun (WGS) entry which is preliminary data.</text>
</comment>
<evidence type="ECO:0000313" key="3">
    <source>
        <dbReference type="Proteomes" id="UP000606600"/>
    </source>
</evidence>
<dbReference type="EMBL" id="JACWMY010000015">
    <property type="protein sequence ID" value="MBD1366989.1"/>
    <property type="molecule type" value="Genomic_DNA"/>
</dbReference>
<feature type="chain" id="PRO_5045440696" description="Activator of Hsp90 ATPase-like protein" evidence="1">
    <location>
        <begin position="20"/>
        <end position="179"/>
    </location>
</feature>
<keyword evidence="1" id="KW-0732">Signal</keyword>
<reference evidence="2 3" key="1">
    <citation type="submission" date="2020-09" db="EMBL/GenBank/DDBJ databases">
        <title>Novel species of Mucilaginibacter isolated from a glacier on the Tibetan Plateau.</title>
        <authorList>
            <person name="Liu Q."/>
            <person name="Xin Y.-H."/>
        </authorList>
    </citation>
    <scope>NUCLEOTIDE SEQUENCE [LARGE SCALE GENOMIC DNA]</scope>
    <source>
        <strain evidence="2 3">ZT4R22</strain>
    </source>
</reference>